<proteinExistence type="inferred from homology"/>
<dbReference type="Proteomes" id="UP000605846">
    <property type="component" value="Unassembled WGS sequence"/>
</dbReference>
<dbReference type="GO" id="GO:1905706">
    <property type="term" value="P:regulation of mitochondrial ATP synthesis coupled proton transport"/>
    <property type="evidence" value="ECO:0007669"/>
    <property type="project" value="TreeGrafter"/>
</dbReference>
<dbReference type="InterPro" id="IPR026170">
    <property type="entry name" value="FAM173A/B"/>
</dbReference>
<evidence type="ECO:0000256" key="2">
    <source>
        <dbReference type="ARBA" id="ARBA00022603"/>
    </source>
</evidence>
<name>A0A8H7EUL7_9FUNG</name>
<dbReference type="OrthoDB" id="66144at2759"/>
<dbReference type="GO" id="GO:0032259">
    <property type="term" value="P:methylation"/>
    <property type="evidence" value="ECO:0007669"/>
    <property type="project" value="UniProtKB-KW"/>
</dbReference>
<gene>
    <name evidence="6" type="ORF">EC973_006272</name>
</gene>
<dbReference type="EMBL" id="JABAYA010000039">
    <property type="protein sequence ID" value="KAF7728331.1"/>
    <property type="molecule type" value="Genomic_DNA"/>
</dbReference>
<keyword evidence="2" id="KW-0489">Methyltransferase</keyword>
<protein>
    <recommendedName>
        <fullName evidence="5">DOT1 domain-containing protein</fullName>
    </recommendedName>
</protein>
<organism evidence="6 7">
    <name type="scientific">Apophysomyces ossiformis</name>
    <dbReference type="NCBI Taxonomy" id="679940"/>
    <lineage>
        <taxon>Eukaryota</taxon>
        <taxon>Fungi</taxon>
        <taxon>Fungi incertae sedis</taxon>
        <taxon>Mucoromycota</taxon>
        <taxon>Mucoromycotina</taxon>
        <taxon>Mucoromycetes</taxon>
        <taxon>Mucorales</taxon>
        <taxon>Mucorineae</taxon>
        <taxon>Mucoraceae</taxon>
        <taxon>Apophysomyces</taxon>
    </lineage>
</organism>
<dbReference type="GO" id="GO:0031151">
    <property type="term" value="F:histone H3K79 methyltransferase activity"/>
    <property type="evidence" value="ECO:0007669"/>
    <property type="project" value="InterPro"/>
</dbReference>
<keyword evidence="7" id="KW-1185">Reference proteome</keyword>
<dbReference type="AlphaFoldDB" id="A0A8H7EUL7"/>
<evidence type="ECO:0000313" key="7">
    <source>
        <dbReference type="Proteomes" id="UP000605846"/>
    </source>
</evidence>
<evidence type="ECO:0000259" key="5">
    <source>
        <dbReference type="Pfam" id="PF08123"/>
    </source>
</evidence>
<evidence type="ECO:0000256" key="1">
    <source>
        <dbReference type="ARBA" id="ARBA00010633"/>
    </source>
</evidence>
<dbReference type="InterPro" id="IPR025789">
    <property type="entry name" value="DOT1_dom"/>
</dbReference>
<dbReference type="GO" id="GO:0005739">
    <property type="term" value="C:mitochondrion"/>
    <property type="evidence" value="ECO:0007669"/>
    <property type="project" value="TreeGrafter"/>
</dbReference>
<keyword evidence="4" id="KW-0949">S-adenosyl-L-methionine</keyword>
<accession>A0A8H7EUL7</accession>
<evidence type="ECO:0000256" key="4">
    <source>
        <dbReference type="ARBA" id="ARBA00022691"/>
    </source>
</evidence>
<reference evidence="6" key="1">
    <citation type="submission" date="2020-01" db="EMBL/GenBank/DDBJ databases">
        <title>Genome Sequencing of Three Apophysomyces-Like Fungal Strains Confirms a Novel Fungal Genus in the Mucoromycota with divergent Burkholderia-like Endosymbiotic Bacteria.</title>
        <authorList>
            <person name="Stajich J.E."/>
            <person name="Macias A.M."/>
            <person name="Carter-House D."/>
            <person name="Lovett B."/>
            <person name="Kasson L.R."/>
            <person name="Berry K."/>
            <person name="Grigoriev I."/>
            <person name="Chang Y."/>
            <person name="Spatafora J."/>
            <person name="Kasson M.T."/>
        </authorList>
    </citation>
    <scope>NUCLEOTIDE SEQUENCE</scope>
    <source>
        <strain evidence="6">NRRL A-21654</strain>
    </source>
</reference>
<dbReference type="PANTHER" id="PTHR13610">
    <property type="entry name" value="METHYLTRANSFERASE DOMAIN-CONTAINING PROTEIN"/>
    <property type="match status" value="1"/>
</dbReference>
<dbReference type="Gene3D" id="3.40.50.150">
    <property type="entry name" value="Vaccinia Virus protein VP39"/>
    <property type="match status" value="1"/>
</dbReference>
<dbReference type="InterPro" id="IPR029063">
    <property type="entry name" value="SAM-dependent_MTases_sf"/>
</dbReference>
<feature type="domain" description="DOT1" evidence="5">
    <location>
        <begin position="49"/>
        <end position="169"/>
    </location>
</feature>
<evidence type="ECO:0000313" key="6">
    <source>
        <dbReference type="EMBL" id="KAF7728331.1"/>
    </source>
</evidence>
<keyword evidence="3" id="KW-0808">Transferase</keyword>
<comment type="similarity">
    <text evidence="1">Belongs to the ANT/ATPSC lysine N-methyltransferase family.</text>
</comment>
<sequence length="198" mass="21794">MSVSEPFLKVFQDADNSAHDASQEDPFPAYLEGIDTSLAPFCPTSATRVLKALTMANLGPDDQLIDLGSGDGRFCTAAVAEFDASRAVGIESDSELIQLSKELCRRVLPHQSDRVTFVEGDLLVSHADSGIVRDPCWTVIVLFLLPDHTDKFADLLLEHYHRGARIISLVFNLNEIEGLNLVRSDERDGIYIYAKDGL</sequence>
<dbReference type="CDD" id="cd02440">
    <property type="entry name" value="AdoMet_MTases"/>
    <property type="match status" value="1"/>
</dbReference>
<dbReference type="PANTHER" id="PTHR13610:SF11">
    <property type="entry name" value="METHYLTRANSFERASE DOMAIN-CONTAINING PROTEIN"/>
    <property type="match status" value="1"/>
</dbReference>
<evidence type="ECO:0000256" key="3">
    <source>
        <dbReference type="ARBA" id="ARBA00022679"/>
    </source>
</evidence>
<comment type="caution">
    <text evidence="6">The sequence shown here is derived from an EMBL/GenBank/DDBJ whole genome shotgun (WGS) entry which is preliminary data.</text>
</comment>
<dbReference type="Pfam" id="PF08123">
    <property type="entry name" value="DOT1"/>
    <property type="match status" value="1"/>
</dbReference>
<dbReference type="SUPFAM" id="SSF53335">
    <property type="entry name" value="S-adenosyl-L-methionine-dependent methyltransferases"/>
    <property type="match status" value="1"/>
</dbReference>